<protein>
    <submittedName>
        <fullName evidence="6">TetR/AcrR family transcriptional regulator</fullName>
    </submittedName>
    <submittedName>
        <fullName evidence="7">Transcriptional regulator, TetR family</fullName>
    </submittedName>
</protein>
<keyword evidence="2 4" id="KW-0238">DNA-binding</keyword>
<dbReference type="InterPro" id="IPR023772">
    <property type="entry name" value="DNA-bd_HTH_TetR-type_CS"/>
</dbReference>
<dbReference type="PROSITE" id="PS01081">
    <property type="entry name" value="HTH_TETR_1"/>
    <property type="match status" value="1"/>
</dbReference>
<evidence type="ECO:0000313" key="6">
    <source>
        <dbReference type="EMBL" id="AXV65509.1"/>
    </source>
</evidence>
<evidence type="ECO:0000256" key="3">
    <source>
        <dbReference type="ARBA" id="ARBA00023163"/>
    </source>
</evidence>
<feature type="domain" description="HTH tetR-type" evidence="5">
    <location>
        <begin position="5"/>
        <end position="65"/>
    </location>
</feature>
<keyword evidence="8" id="KW-1185">Reference proteome</keyword>
<dbReference type="PROSITE" id="PS50977">
    <property type="entry name" value="HTH_TETR_2"/>
    <property type="match status" value="1"/>
</dbReference>
<dbReference type="Pfam" id="PF00440">
    <property type="entry name" value="TetR_N"/>
    <property type="match status" value="1"/>
</dbReference>
<dbReference type="InterPro" id="IPR011075">
    <property type="entry name" value="TetR_C"/>
</dbReference>
<dbReference type="Pfam" id="PF16925">
    <property type="entry name" value="TetR_C_13"/>
    <property type="match status" value="1"/>
</dbReference>
<dbReference type="KEGG" id="pdj:D0907_09575"/>
<dbReference type="GO" id="GO:0003677">
    <property type="term" value="F:DNA binding"/>
    <property type="evidence" value="ECO:0007669"/>
    <property type="project" value="UniProtKB-UniRule"/>
</dbReference>
<evidence type="ECO:0000256" key="1">
    <source>
        <dbReference type="ARBA" id="ARBA00023015"/>
    </source>
</evidence>
<evidence type="ECO:0000313" key="9">
    <source>
        <dbReference type="Proteomes" id="UP000264605"/>
    </source>
</evidence>
<reference evidence="6 9" key="2">
    <citation type="submission" date="2018-08" db="EMBL/GenBank/DDBJ databases">
        <title>Draft genome sequence of Pseudoalteromonas donghaensis HJ51.</title>
        <authorList>
            <person name="Oh J."/>
            <person name="Roh D."/>
        </authorList>
    </citation>
    <scope>NUCLEOTIDE SEQUENCE [LARGE SCALE GENOMIC DNA]</scope>
    <source>
        <strain evidence="6 9">HJ51</strain>
    </source>
</reference>
<dbReference type="EMBL" id="FPAZ01000012">
    <property type="protein sequence ID" value="SFT86092.1"/>
    <property type="molecule type" value="Genomic_DNA"/>
</dbReference>
<dbReference type="GeneID" id="99505709"/>
<dbReference type="InterPro" id="IPR001647">
    <property type="entry name" value="HTH_TetR"/>
</dbReference>
<organism evidence="6 9">
    <name type="scientific">Pseudoalteromonas lipolytica</name>
    <dbReference type="NCBI Taxonomy" id="570156"/>
    <lineage>
        <taxon>Bacteria</taxon>
        <taxon>Pseudomonadati</taxon>
        <taxon>Pseudomonadota</taxon>
        <taxon>Gammaproteobacteria</taxon>
        <taxon>Alteromonadales</taxon>
        <taxon>Pseudoalteromonadaceae</taxon>
        <taxon>Pseudoalteromonas</taxon>
    </lineage>
</organism>
<keyword evidence="3" id="KW-0804">Transcription</keyword>
<evidence type="ECO:0000313" key="8">
    <source>
        <dbReference type="Proteomes" id="UP000183805"/>
    </source>
</evidence>
<name>A0AAD0RZR1_9GAMM</name>
<dbReference type="Proteomes" id="UP000183805">
    <property type="component" value="Unassembled WGS sequence"/>
</dbReference>
<evidence type="ECO:0000313" key="7">
    <source>
        <dbReference type="EMBL" id="SFT86092.1"/>
    </source>
</evidence>
<dbReference type="SUPFAM" id="SSF48498">
    <property type="entry name" value="Tetracyclin repressor-like, C-terminal domain"/>
    <property type="match status" value="1"/>
</dbReference>
<dbReference type="InterPro" id="IPR009057">
    <property type="entry name" value="Homeodomain-like_sf"/>
</dbReference>
<evidence type="ECO:0000256" key="2">
    <source>
        <dbReference type="ARBA" id="ARBA00023125"/>
    </source>
</evidence>
<dbReference type="SUPFAM" id="SSF46689">
    <property type="entry name" value="Homeodomain-like"/>
    <property type="match status" value="1"/>
</dbReference>
<dbReference type="Gene3D" id="1.10.357.10">
    <property type="entry name" value="Tetracycline Repressor, domain 2"/>
    <property type="match status" value="1"/>
</dbReference>
<sequence>MRTAEFDNDYVLRQAMLAFMEFGYAKTSMQKLTHVTGLHPGSLYGAFGNKKAIFLRAIEQYQKDRNQQFTALFHNKQPILETLKNYLSLIVDECIKGEVAKVCLLTKSISEVEGNDPQICSVLRGNLNAYENTLAEQIQKALDNNEFKSSKTAQQLARFLVMGIYGIRTYALTNSDPKALQLLADDLYCALLN</sequence>
<proteinExistence type="predicted"/>
<dbReference type="Proteomes" id="UP000264605">
    <property type="component" value="Chromosome"/>
</dbReference>
<dbReference type="PANTHER" id="PTHR47506:SF8">
    <property type="entry name" value="REPRESSOR OF PUTATIVE XENOBIOTIC REDUCTASE TETR FAMILY-RELATED"/>
    <property type="match status" value="1"/>
</dbReference>
<reference evidence="7 8" key="1">
    <citation type="submission" date="2016-10" db="EMBL/GenBank/DDBJ databases">
        <authorList>
            <person name="Varghese N."/>
            <person name="Submissions S."/>
        </authorList>
    </citation>
    <scope>NUCLEOTIDE SEQUENCE [LARGE SCALE GENOMIC DNA]</scope>
    <source>
        <strain evidence="7 8">CGMCC 1.8499</strain>
    </source>
</reference>
<feature type="DNA-binding region" description="H-T-H motif" evidence="4">
    <location>
        <begin position="28"/>
        <end position="47"/>
    </location>
</feature>
<keyword evidence="1" id="KW-0805">Transcription regulation</keyword>
<accession>A0AAD0RZR1</accession>
<dbReference type="InterPro" id="IPR036271">
    <property type="entry name" value="Tet_transcr_reg_TetR-rel_C_sf"/>
</dbReference>
<evidence type="ECO:0000256" key="4">
    <source>
        <dbReference type="PROSITE-ProRule" id="PRU00335"/>
    </source>
</evidence>
<dbReference type="AlphaFoldDB" id="A0AAD0RZR1"/>
<dbReference type="RefSeq" id="WP_074989412.1">
    <property type="nucleotide sequence ID" value="NZ_CP032090.1"/>
</dbReference>
<dbReference type="EMBL" id="CP032090">
    <property type="protein sequence ID" value="AXV65509.1"/>
    <property type="molecule type" value="Genomic_DNA"/>
</dbReference>
<evidence type="ECO:0000259" key="5">
    <source>
        <dbReference type="PROSITE" id="PS50977"/>
    </source>
</evidence>
<gene>
    <name evidence="6" type="ORF">D0907_09575</name>
    <name evidence="7" type="ORF">SAMN04487854_112115</name>
</gene>
<dbReference type="PANTHER" id="PTHR47506">
    <property type="entry name" value="TRANSCRIPTIONAL REGULATORY PROTEIN"/>
    <property type="match status" value="1"/>
</dbReference>